<evidence type="ECO:0000256" key="9">
    <source>
        <dbReference type="SAM" id="SignalP"/>
    </source>
</evidence>
<feature type="transmembrane region" description="Helical" evidence="8">
    <location>
        <begin position="425"/>
        <end position="446"/>
    </location>
</feature>
<evidence type="ECO:0000313" key="11">
    <source>
        <dbReference type="EMBL" id="RMY44680.1"/>
    </source>
</evidence>
<comment type="caution">
    <text evidence="11">The sequence shown here is derived from an EMBL/GenBank/DDBJ whole genome shotgun (WGS) entry which is preliminary data.</text>
</comment>
<evidence type="ECO:0000259" key="10">
    <source>
        <dbReference type="PROSITE" id="PS50850"/>
    </source>
</evidence>
<dbReference type="InterPro" id="IPR005828">
    <property type="entry name" value="MFS_sugar_transport-like"/>
</dbReference>
<dbReference type="PANTHER" id="PTHR48022:SF28">
    <property type="entry name" value="MAJOR FACILITATOR SUPERFAMILY (MFS) PROFILE DOMAIN-CONTAINING PROTEIN-RELATED"/>
    <property type="match status" value="1"/>
</dbReference>
<feature type="signal peptide" evidence="9">
    <location>
        <begin position="1"/>
        <end position="28"/>
    </location>
</feature>
<evidence type="ECO:0000256" key="5">
    <source>
        <dbReference type="ARBA" id="ARBA00022989"/>
    </source>
</evidence>
<dbReference type="GO" id="GO:0016020">
    <property type="term" value="C:membrane"/>
    <property type="evidence" value="ECO:0007669"/>
    <property type="project" value="UniProtKB-SubCell"/>
</dbReference>
<dbReference type="SUPFAM" id="SSF103473">
    <property type="entry name" value="MFS general substrate transporter"/>
    <property type="match status" value="1"/>
</dbReference>
<dbReference type="GO" id="GO:0005351">
    <property type="term" value="F:carbohydrate:proton symporter activity"/>
    <property type="evidence" value="ECO:0007669"/>
    <property type="project" value="TreeGrafter"/>
</dbReference>
<accession>A0A3M7BYU3</accession>
<dbReference type="InterPro" id="IPR005829">
    <property type="entry name" value="Sugar_transporter_CS"/>
</dbReference>
<proteinExistence type="inferred from homology"/>
<gene>
    <name evidence="11" type="ORF">D0865_10392</name>
</gene>
<sequence>MFELRGSALISILLASGLDFLLFGYVSSQEPDLSWYDTVLDTNAHLQDQGLFGGILAGKRFTTMLGNPSPTETGLVTGVYDIGCAIGAVGAFFFGERIGRKKSIIYANIVVIIGAAIQTASFSYGQMVASRIIAGVGVGLSTVAVPILQSETLPSRNRGALLVVQSALIIIGVAIASWLCFATLFTESSLQWRFPIACQMLFSGLVLLCCPFICETPRWLAKHGQHEKAKHVISRLLDKPENDPEVKGQLNEILEAIAIESEEGEASWGESFSNATKSRNLQRVLLAQNFATLNLRKADKNPRSGINALCYYLAYILETYLGFSTQMSLILASVAFTQYAIFSWPPYFYIDKLGRRWTVIFSSIGCAACMAIIAGCLINQSYTNAAVAVAFMFLYLDCFTLGILPVSWSYSAEIQPLRVRNKSTAVGVFSHWMSNFVVVMVTPIGLNSIGGNYFWIWAIVCALFVPLTYFFGVETSGRTLEQIDQMFFEKPRVFMGLEASHTRVIKASREDEENRYKAFANLDEKRTMSHVEEVPSKD</sequence>
<evidence type="ECO:0000256" key="4">
    <source>
        <dbReference type="ARBA" id="ARBA00022692"/>
    </source>
</evidence>
<comment type="subcellular location">
    <subcellularLocation>
        <location evidence="1">Membrane</location>
        <topology evidence="1">Multi-pass membrane protein</topology>
    </subcellularLocation>
</comment>
<comment type="similarity">
    <text evidence="2 7">Belongs to the major facilitator superfamily. Sugar transporter (TC 2.A.1.1) family.</text>
</comment>
<keyword evidence="6 8" id="KW-0472">Membrane</keyword>
<dbReference type="PROSITE" id="PS00217">
    <property type="entry name" value="SUGAR_TRANSPORT_2"/>
    <property type="match status" value="1"/>
</dbReference>
<dbReference type="InterPro" id="IPR020846">
    <property type="entry name" value="MFS_dom"/>
</dbReference>
<dbReference type="Pfam" id="PF00083">
    <property type="entry name" value="Sugar_tr"/>
    <property type="match status" value="1"/>
</dbReference>
<evidence type="ECO:0000313" key="12">
    <source>
        <dbReference type="Proteomes" id="UP000270230"/>
    </source>
</evidence>
<feature type="transmembrane region" description="Helical" evidence="8">
    <location>
        <begin position="128"/>
        <end position="148"/>
    </location>
</feature>
<feature type="transmembrane region" description="Helical" evidence="8">
    <location>
        <begin position="105"/>
        <end position="122"/>
    </location>
</feature>
<feature type="transmembrane region" description="Helical" evidence="8">
    <location>
        <begin position="192"/>
        <end position="214"/>
    </location>
</feature>
<feature type="transmembrane region" description="Helical" evidence="8">
    <location>
        <begin position="452"/>
        <end position="472"/>
    </location>
</feature>
<reference evidence="11 12" key="1">
    <citation type="journal article" date="2018" name="BMC Genomics">
        <title>Genomic evidence for intraspecific hybridization in a clonal and extremely halotolerant yeast.</title>
        <authorList>
            <person name="Gostincar C."/>
            <person name="Stajich J.E."/>
            <person name="Zupancic J."/>
            <person name="Zalar P."/>
            <person name="Gunde-Cimerman N."/>
        </authorList>
    </citation>
    <scope>NUCLEOTIDE SEQUENCE [LARGE SCALE GENOMIC DNA]</scope>
    <source>
        <strain evidence="11 12">EXF-151</strain>
    </source>
</reference>
<keyword evidence="9" id="KW-0732">Signal</keyword>
<dbReference type="OrthoDB" id="6133115at2759"/>
<evidence type="ECO:0000256" key="3">
    <source>
        <dbReference type="ARBA" id="ARBA00022448"/>
    </source>
</evidence>
<evidence type="ECO:0000256" key="6">
    <source>
        <dbReference type="ARBA" id="ARBA00023136"/>
    </source>
</evidence>
<dbReference type="Proteomes" id="UP000270230">
    <property type="component" value="Unassembled WGS sequence"/>
</dbReference>
<evidence type="ECO:0000256" key="2">
    <source>
        <dbReference type="ARBA" id="ARBA00010992"/>
    </source>
</evidence>
<dbReference type="PRINTS" id="PR00171">
    <property type="entry name" value="SUGRTRNSPORT"/>
</dbReference>
<feature type="transmembrane region" description="Helical" evidence="8">
    <location>
        <begin position="329"/>
        <end position="350"/>
    </location>
</feature>
<feature type="chain" id="PRO_5018158074" description="Major facilitator superfamily (MFS) profile domain-containing protein" evidence="9">
    <location>
        <begin position="29"/>
        <end position="538"/>
    </location>
</feature>
<evidence type="ECO:0000256" key="1">
    <source>
        <dbReference type="ARBA" id="ARBA00004141"/>
    </source>
</evidence>
<feature type="domain" description="Major facilitator superfamily (MFS) profile" evidence="10">
    <location>
        <begin position="12"/>
        <end position="476"/>
    </location>
</feature>
<dbReference type="PROSITE" id="PS50850">
    <property type="entry name" value="MFS"/>
    <property type="match status" value="1"/>
</dbReference>
<protein>
    <recommendedName>
        <fullName evidence="10">Major facilitator superfamily (MFS) profile domain-containing protein</fullName>
    </recommendedName>
</protein>
<feature type="transmembrane region" description="Helical" evidence="8">
    <location>
        <begin position="160"/>
        <end position="186"/>
    </location>
</feature>
<name>A0A3M7BYU3_HORWE</name>
<dbReference type="InterPro" id="IPR036259">
    <property type="entry name" value="MFS_trans_sf"/>
</dbReference>
<keyword evidence="5 8" id="KW-1133">Transmembrane helix</keyword>
<dbReference type="PANTHER" id="PTHR48022">
    <property type="entry name" value="PLASTIDIC GLUCOSE TRANSPORTER 4"/>
    <property type="match status" value="1"/>
</dbReference>
<dbReference type="AlphaFoldDB" id="A0A3M7BYU3"/>
<feature type="transmembrane region" description="Helical" evidence="8">
    <location>
        <begin position="305"/>
        <end position="323"/>
    </location>
</feature>
<dbReference type="Gene3D" id="1.20.1250.20">
    <property type="entry name" value="MFS general substrate transporter like domains"/>
    <property type="match status" value="1"/>
</dbReference>
<organism evidence="11 12">
    <name type="scientific">Hortaea werneckii</name>
    <name type="common">Black yeast</name>
    <name type="synonym">Cladosporium werneckii</name>
    <dbReference type="NCBI Taxonomy" id="91943"/>
    <lineage>
        <taxon>Eukaryota</taxon>
        <taxon>Fungi</taxon>
        <taxon>Dikarya</taxon>
        <taxon>Ascomycota</taxon>
        <taxon>Pezizomycotina</taxon>
        <taxon>Dothideomycetes</taxon>
        <taxon>Dothideomycetidae</taxon>
        <taxon>Mycosphaerellales</taxon>
        <taxon>Teratosphaeriaceae</taxon>
        <taxon>Hortaea</taxon>
    </lineage>
</organism>
<dbReference type="EMBL" id="QWIN01001020">
    <property type="protein sequence ID" value="RMY44680.1"/>
    <property type="molecule type" value="Genomic_DNA"/>
</dbReference>
<dbReference type="InterPro" id="IPR050360">
    <property type="entry name" value="MFS_Sugar_Transporters"/>
</dbReference>
<evidence type="ECO:0000256" key="8">
    <source>
        <dbReference type="SAM" id="Phobius"/>
    </source>
</evidence>
<dbReference type="InterPro" id="IPR003663">
    <property type="entry name" value="Sugar/inositol_transpt"/>
</dbReference>
<evidence type="ECO:0000256" key="7">
    <source>
        <dbReference type="RuleBase" id="RU003346"/>
    </source>
</evidence>
<feature type="transmembrane region" description="Helical" evidence="8">
    <location>
        <begin position="74"/>
        <end position="93"/>
    </location>
</feature>
<keyword evidence="3 7" id="KW-0813">Transport</keyword>
<feature type="transmembrane region" description="Helical" evidence="8">
    <location>
        <begin position="357"/>
        <end position="380"/>
    </location>
</feature>
<keyword evidence="4 8" id="KW-0812">Transmembrane</keyword>
<feature type="transmembrane region" description="Helical" evidence="8">
    <location>
        <begin position="386"/>
        <end position="404"/>
    </location>
</feature>
<dbReference type="NCBIfam" id="TIGR00879">
    <property type="entry name" value="SP"/>
    <property type="match status" value="1"/>
</dbReference>